<dbReference type="RefSeq" id="WP_131596358.1">
    <property type="nucleotide sequence ID" value="NZ_SJSL01000002.1"/>
</dbReference>
<dbReference type="PROSITE" id="PS52016">
    <property type="entry name" value="TONB_DEPENDENT_REC_3"/>
    <property type="match status" value="1"/>
</dbReference>
<accession>A0A4R0NNL2</accession>
<keyword evidence="2" id="KW-0732">Signal</keyword>
<keyword evidence="5" id="KW-1185">Reference proteome</keyword>
<dbReference type="NCBIfam" id="TIGR04057">
    <property type="entry name" value="SusC_RagA_signa"/>
    <property type="match status" value="1"/>
</dbReference>
<feature type="signal peptide" evidence="2">
    <location>
        <begin position="1"/>
        <end position="24"/>
    </location>
</feature>
<dbReference type="InterPro" id="IPR039426">
    <property type="entry name" value="TonB-dep_rcpt-like"/>
</dbReference>
<name>A0A4R0NNL2_9SPHI</name>
<evidence type="ECO:0000313" key="5">
    <source>
        <dbReference type="Proteomes" id="UP000293347"/>
    </source>
</evidence>
<keyword evidence="1" id="KW-0998">Cell outer membrane</keyword>
<evidence type="ECO:0000259" key="3">
    <source>
        <dbReference type="Pfam" id="PF07715"/>
    </source>
</evidence>
<dbReference type="AlphaFoldDB" id="A0A4R0NNL2"/>
<keyword evidence="1" id="KW-0812">Transmembrane</keyword>
<proteinExistence type="inferred from homology"/>
<keyword evidence="1" id="KW-1134">Transmembrane beta strand</keyword>
<gene>
    <name evidence="4" type="ORF">EZ437_12560</name>
</gene>
<dbReference type="Gene3D" id="2.170.130.10">
    <property type="entry name" value="TonB-dependent receptor, plug domain"/>
    <property type="match status" value="1"/>
</dbReference>
<organism evidence="4 5">
    <name type="scientific">Pedobacter psychroterrae</name>
    <dbReference type="NCBI Taxonomy" id="2530453"/>
    <lineage>
        <taxon>Bacteria</taxon>
        <taxon>Pseudomonadati</taxon>
        <taxon>Bacteroidota</taxon>
        <taxon>Sphingobacteriia</taxon>
        <taxon>Sphingobacteriales</taxon>
        <taxon>Sphingobacteriaceae</taxon>
        <taxon>Pedobacter</taxon>
    </lineage>
</organism>
<comment type="similarity">
    <text evidence="1">Belongs to the TonB-dependent receptor family.</text>
</comment>
<feature type="chain" id="PRO_5020512917" evidence="2">
    <location>
        <begin position="25"/>
        <end position="942"/>
    </location>
</feature>
<keyword evidence="1" id="KW-0813">Transport</keyword>
<dbReference type="EMBL" id="SJSL01000002">
    <property type="protein sequence ID" value="TCD01558.1"/>
    <property type="molecule type" value="Genomic_DNA"/>
</dbReference>
<dbReference type="InterPro" id="IPR037066">
    <property type="entry name" value="Plug_dom_sf"/>
</dbReference>
<dbReference type="Proteomes" id="UP000293347">
    <property type="component" value="Unassembled WGS sequence"/>
</dbReference>
<evidence type="ECO:0000256" key="1">
    <source>
        <dbReference type="PROSITE-ProRule" id="PRU01360"/>
    </source>
</evidence>
<comment type="caution">
    <text evidence="4">The sequence shown here is derived from an EMBL/GenBank/DDBJ whole genome shotgun (WGS) entry which is preliminary data.</text>
</comment>
<protein>
    <submittedName>
        <fullName evidence="4">SusC/RagA family TonB-linked outer membrane protein</fullName>
    </submittedName>
</protein>
<comment type="subcellular location">
    <subcellularLocation>
        <location evidence="1">Cell outer membrane</location>
        <topology evidence="1">Multi-pass membrane protein</topology>
    </subcellularLocation>
</comment>
<dbReference type="SUPFAM" id="SSF56935">
    <property type="entry name" value="Porins"/>
    <property type="match status" value="1"/>
</dbReference>
<dbReference type="InterPro" id="IPR023996">
    <property type="entry name" value="TonB-dep_OMP_SusC/RagA"/>
</dbReference>
<sequence>MKLKPTLYILSTLALVTVANPLIAQQKDTVTTKTEVISFKTAARPIGYGFQPKNYTTGAISSVHGEEFRDAFNIRIGNALLGRLPGLTIRQNGFEPGASSTSLTIRGTNTYGFSNAPLVMLDGFMSDFDQLVPEEIEDISILKDASATAVYGLRAANGVVLVTTKIGKIQPLAINFSTQYGFQNPVSTPRFLDSYSYAFLLNEARRNDGLGELYTSSDLQTFSSKSDPINFANVDWYNEVFRNAAPQSNTNLNFKGGTSIVRYFASLNALVSDGLYKNFGDDNEESSNSKYSRLNFRSNIDISLNKNLSAQLNLGAGVEDKKNPGELTTINTINLLDRITPNSFPVRLANGSLAGNNLLSNPVGDLLSTGFSTSNSTTLQASFRLNQVLDMITPGLKASAAISFNSFFSGLSNKRKTYARFSTGTTSTQFGQNTSLVGTEGVQSQLSNNAVQALLTYNRVFGKHDVSAMTVFNSDYFLINKAYPGTNAAGNDIPYKTNGVSTRVTYVNNEKYIVEFSGAYQGSNAFAKGKRYGFTPAGSVGWIISKENFLKDSKVIEFLKLRGSYGFVGNENIGGLRFGYAQRYPFVDGYIFTGTSKLGAITEGQRANPNLTWEKEKKSNIGFEMNFANGFGLAMDVFQNNRFDILDRPNTTIPAILGYNGLPETNLGKVKNKGLEALLSYHSNEAKKLRFNFNAQASYNENEIVFNDELTQINKARITTGMPIGYGFGLEAIGFFTDADVNNNAIARPIGLIIKPGDIKYRDIGGPLGVPDGIIDDNDSTPIGNYNLPDWTFSLQTGVSYKAVDLNLIFQGVTGINLNLSGNRYYAFQNNGKVSEIALNRWTPETAATATYPRLSSSDNTNNFNRFSSFWRRDASYIKLRSAEIGYTIPASALKKLRLQKTRLFINGTNLFSLDHLEEADVEALGGYPALRTVSLGLNLHF</sequence>
<reference evidence="4 5" key="1">
    <citation type="submission" date="2019-02" db="EMBL/GenBank/DDBJ databases">
        <title>Pedobacter sp. RP-1-14 sp. nov., isolated from Arctic soil.</title>
        <authorList>
            <person name="Dahal R.H."/>
        </authorList>
    </citation>
    <scope>NUCLEOTIDE SEQUENCE [LARGE SCALE GENOMIC DNA]</scope>
    <source>
        <strain evidence="4 5">RP-1-14</strain>
    </source>
</reference>
<dbReference type="InterPro" id="IPR012910">
    <property type="entry name" value="Plug_dom"/>
</dbReference>
<evidence type="ECO:0000313" key="4">
    <source>
        <dbReference type="EMBL" id="TCD01558.1"/>
    </source>
</evidence>
<dbReference type="Pfam" id="PF07715">
    <property type="entry name" value="Plug"/>
    <property type="match status" value="1"/>
</dbReference>
<feature type="domain" description="TonB-dependent receptor plug" evidence="3">
    <location>
        <begin position="53"/>
        <end position="159"/>
    </location>
</feature>
<dbReference type="NCBIfam" id="TIGR04056">
    <property type="entry name" value="OMP_RagA_SusC"/>
    <property type="match status" value="1"/>
</dbReference>
<dbReference type="OrthoDB" id="9768177at2"/>
<evidence type="ECO:0000256" key="2">
    <source>
        <dbReference type="SAM" id="SignalP"/>
    </source>
</evidence>
<dbReference type="GO" id="GO:0009279">
    <property type="term" value="C:cell outer membrane"/>
    <property type="evidence" value="ECO:0007669"/>
    <property type="project" value="UniProtKB-SubCell"/>
</dbReference>
<dbReference type="InterPro" id="IPR023997">
    <property type="entry name" value="TonB-dep_OMP_SusC/RagA_CS"/>
</dbReference>
<keyword evidence="1" id="KW-0472">Membrane</keyword>